<dbReference type="Gene3D" id="1.10.150.130">
    <property type="match status" value="1"/>
</dbReference>
<comment type="similarity">
    <text evidence="1">Belongs to the 'phage' integrase family.</text>
</comment>
<dbReference type="GO" id="GO:0006310">
    <property type="term" value="P:DNA recombination"/>
    <property type="evidence" value="ECO:0007669"/>
    <property type="project" value="UniProtKB-KW"/>
</dbReference>
<evidence type="ECO:0000256" key="3">
    <source>
        <dbReference type="ARBA" id="ARBA00023125"/>
    </source>
</evidence>
<accession>A0A0E3V9A3</accession>
<dbReference type="AlphaFoldDB" id="A0A0E3V9A3"/>
<dbReference type="InterPro" id="IPR050090">
    <property type="entry name" value="Tyrosine_recombinase_XerCD"/>
</dbReference>
<dbReference type="RefSeq" id="WP_046576438.1">
    <property type="nucleotide sequence ID" value="NZ_CP010429.1"/>
</dbReference>
<dbReference type="PROSITE" id="PS51900">
    <property type="entry name" value="CB"/>
    <property type="match status" value="1"/>
</dbReference>
<dbReference type="KEGG" id="srd:SD10_20795"/>
<proteinExistence type="inferred from homology"/>
<dbReference type="InterPro" id="IPR011010">
    <property type="entry name" value="DNA_brk_join_enz"/>
</dbReference>
<dbReference type="PATRIC" id="fig|1379870.5.peg.4484"/>
<dbReference type="PANTHER" id="PTHR30349:SF64">
    <property type="entry name" value="PROPHAGE INTEGRASE INTD-RELATED"/>
    <property type="match status" value="1"/>
</dbReference>
<dbReference type="STRING" id="1379870.SD10_20795"/>
<sequence>MKIHTATAAVILDIRRNKADGTFPLKLRITFQRVRRYYNIGIDMLETKWAEVQDKSKTRQELRLLRERIAAFEAKAEGVLKTLEEFTFEAFERNYFQSESETLKEKAKRRDIASAFQIYIDKLKKDGQVSTASSYEGALASISQGYRSLSFEDITPEFLKKYEKSMLQKGRSLTTVGIYLRSVRAIMNQALDKSIITKEQYPFGKHRYQIPASRNIKKALTLAEVEKIFHFSAQPGSSEEKARDLWIFSYLCNGMNVKDICRLKWKNINEDSLQFIRAKTANTAKTKLKPIVVILSQPAQEIIDKWGTQERHQESFVFPFLESNVTPKRERDLVQNVTKFINKWMKRIANNLGIAKPVSSYYARHSFATVLKRSGAPTEFIAESLGHTDLKTTENYLDSFEDDVKRKYTKALLKFND</sequence>
<evidence type="ECO:0000259" key="6">
    <source>
        <dbReference type="PROSITE" id="PS51898"/>
    </source>
</evidence>
<dbReference type="SUPFAM" id="SSF56349">
    <property type="entry name" value="DNA breaking-rejoining enzymes"/>
    <property type="match status" value="1"/>
</dbReference>
<dbReference type="Pfam" id="PF17293">
    <property type="entry name" value="Arm-DNA-bind_5"/>
    <property type="match status" value="1"/>
</dbReference>
<evidence type="ECO:0000259" key="7">
    <source>
        <dbReference type="PROSITE" id="PS51900"/>
    </source>
</evidence>
<evidence type="ECO:0000256" key="2">
    <source>
        <dbReference type="ARBA" id="ARBA00022908"/>
    </source>
</evidence>
<dbReference type="GO" id="GO:0015074">
    <property type="term" value="P:DNA integration"/>
    <property type="evidence" value="ECO:0007669"/>
    <property type="project" value="UniProtKB-KW"/>
</dbReference>
<dbReference type="PANTHER" id="PTHR30349">
    <property type="entry name" value="PHAGE INTEGRASE-RELATED"/>
    <property type="match status" value="1"/>
</dbReference>
<name>A0A0E3V9A3_9BACT</name>
<dbReference type="Pfam" id="PF13102">
    <property type="entry name" value="Phage_int_SAM_5"/>
    <property type="match status" value="1"/>
</dbReference>
<dbReference type="CDD" id="cd01185">
    <property type="entry name" value="INTN1_C_like"/>
    <property type="match status" value="1"/>
</dbReference>
<evidence type="ECO:0000256" key="1">
    <source>
        <dbReference type="ARBA" id="ARBA00008857"/>
    </source>
</evidence>
<dbReference type="InterPro" id="IPR013762">
    <property type="entry name" value="Integrase-like_cat_sf"/>
</dbReference>
<dbReference type="HOGENOM" id="CLU_033139_0_1_10"/>
<dbReference type="GO" id="GO:0003677">
    <property type="term" value="F:DNA binding"/>
    <property type="evidence" value="ECO:0007669"/>
    <property type="project" value="UniProtKB-UniRule"/>
</dbReference>
<keyword evidence="3 5" id="KW-0238">DNA-binding</keyword>
<dbReference type="InterPro" id="IPR044068">
    <property type="entry name" value="CB"/>
</dbReference>
<dbReference type="Proteomes" id="UP000033054">
    <property type="component" value="Chromosome"/>
</dbReference>
<evidence type="ECO:0000313" key="9">
    <source>
        <dbReference type="Proteomes" id="UP000033054"/>
    </source>
</evidence>
<feature type="domain" description="Tyr recombinase" evidence="6">
    <location>
        <begin position="215"/>
        <end position="409"/>
    </location>
</feature>
<dbReference type="InterPro" id="IPR010998">
    <property type="entry name" value="Integrase_recombinase_N"/>
</dbReference>
<evidence type="ECO:0000313" key="8">
    <source>
        <dbReference type="EMBL" id="AKD56976.1"/>
    </source>
</evidence>
<feature type="domain" description="Core-binding (CB)" evidence="7">
    <location>
        <begin position="110"/>
        <end position="191"/>
    </location>
</feature>
<evidence type="ECO:0000256" key="4">
    <source>
        <dbReference type="ARBA" id="ARBA00023172"/>
    </source>
</evidence>
<organism evidence="8 9">
    <name type="scientific">Spirosoma radiotolerans</name>
    <dbReference type="NCBI Taxonomy" id="1379870"/>
    <lineage>
        <taxon>Bacteria</taxon>
        <taxon>Pseudomonadati</taxon>
        <taxon>Bacteroidota</taxon>
        <taxon>Cytophagia</taxon>
        <taxon>Cytophagales</taxon>
        <taxon>Cytophagaceae</taxon>
        <taxon>Spirosoma</taxon>
    </lineage>
</organism>
<keyword evidence="4" id="KW-0233">DNA recombination</keyword>
<keyword evidence="9" id="KW-1185">Reference proteome</keyword>
<dbReference type="Pfam" id="PF00589">
    <property type="entry name" value="Phage_integrase"/>
    <property type="match status" value="1"/>
</dbReference>
<dbReference type="EMBL" id="CP010429">
    <property type="protein sequence ID" value="AKD56976.1"/>
    <property type="molecule type" value="Genomic_DNA"/>
</dbReference>
<reference evidence="8 9" key="1">
    <citation type="journal article" date="2014" name="Curr. Microbiol.">
        <title>Spirosoma radiotolerans sp. nov., a gamma-radiation-resistant bacterium isolated from gamma ray-irradiated soil.</title>
        <authorList>
            <person name="Lee J.J."/>
            <person name="Srinivasan S."/>
            <person name="Lim S."/>
            <person name="Joe M."/>
            <person name="Im S."/>
            <person name="Bae S.I."/>
            <person name="Park K.R."/>
            <person name="Han J.H."/>
            <person name="Park S.H."/>
            <person name="Joo B.M."/>
            <person name="Park S.J."/>
            <person name="Kim M.K."/>
        </authorList>
    </citation>
    <scope>NUCLEOTIDE SEQUENCE [LARGE SCALE GENOMIC DNA]</scope>
    <source>
        <strain evidence="8 9">DG5A</strain>
    </source>
</reference>
<dbReference type="Gene3D" id="1.10.443.10">
    <property type="entry name" value="Intergrase catalytic core"/>
    <property type="match status" value="1"/>
</dbReference>
<dbReference type="InterPro" id="IPR025269">
    <property type="entry name" value="SAM-like_dom"/>
</dbReference>
<evidence type="ECO:0000256" key="5">
    <source>
        <dbReference type="PROSITE-ProRule" id="PRU01248"/>
    </source>
</evidence>
<protein>
    <submittedName>
        <fullName evidence="8">Site-specific tyrosine recombinase XerD</fullName>
    </submittedName>
</protein>
<gene>
    <name evidence="8" type="ORF">SD10_20795</name>
</gene>
<keyword evidence="2" id="KW-0229">DNA integration</keyword>
<dbReference type="InterPro" id="IPR035386">
    <property type="entry name" value="Arm-DNA-bind_5"/>
</dbReference>
<dbReference type="InterPro" id="IPR002104">
    <property type="entry name" value="Integrase_catalytic"/>
</dbReference>
<dbReference type="PROSITE" id="PS51898">
    <property type="entry name" value="TYR_RECOMBINASE"/>
    <property type="match status" value="1"/>
</dbReference>
<dbReference type="OrthoDB" id="1094492at2"/>